<dbReference type="InterPro" id="IPR000719">
    <property type="entry name" value="Prot_kinase_dom"/>
</dbReference>
<feature type="compositionally biased region" description="Basic and acidic residues" evidence="9">
    <location>
        <begin position="236"/>
        <end position="245"/>
    </location>
</feature>
<dbReference type="GO" id="GO:0005737">
    <property type="term" value="C:cytoplasm"/>
    <property type="evidence" value="ECO:0007669"/>
    <property type="project" value="TreeGrafter"/>
</dbReference>
<feature type="region of interest" description="Disordered" evidence="9">
    <location>
        <begin position="236"/>
        <end position="285"/>
    </location>
</feature>
<sequence length="985" mass="108150">MTLYNVSSTHHTGDVTTSPTVGKPAHPQQRHSSSTFIAHLLVQEYPPKVQPRSSSARDNALFGHLDRVDAEAGCILIALANHDKRKDMNDLIPYSIRVIDYNQIATTEESTTETGDSNNSSSSNCSTSDSPSPQTDNEEPTATKASTPIKDESDNNGTMSITNLIGSMASSTNDPTLPQQQQPSTATAPIAAINNAHDPMSQKQSSWWKQKPKTDPILLLAAAAKAIDQDEQLLERANQKRKYSDDDSSLDSPAGGPSIRPRHSVEDYQTTSSTVVDQRQSEKSKFSYQYLSMKQNPKIKRNAMHAYITYMIYTDLASSDKIYQHDGKGISATAPPLQPPPAPPVPTASYAPPPPPSPHPTTTSNHRLTSSSSSSSSSAAATATATTASSSLPSSSSSSSSSSAYDHHYSQHIHSKLHSYTSRINIPASGTTGTNPSTSEAHTATAPSTFTNAWSPYGLPTPATSIPSTSSSSSSSPPAPPLLHSGPSSIMARPLTAFLRDNLTNNTTTLSSFPTLPDNNFNKEKVQLHAVMPTISTRSSHHQLPTPPSSSPPMTSRRLSSATTMVMTPLPSPTKKIIPWRPPGAWEMPDIIYERWKEKQQQLLHLKQPTPPPDNKLKSSPSIQTSKVRWLYVGKAPDLFPLPPPIRKTPKRHAEFDAKLRKVLPRPKILDVNPKEYYTGTEKVGSGANGAVIRAVKRSHSLPSTTNRKQQQQQKHKSASATMQQKQPSKACVAIKRCFIEDHDTHHHSYVLRELRIMGCLSHDNLIQLQEACLYDDHLWMAMELMACSVFGLLFSTTVGLAESMTIFIAKECLEGLVYLHSKNYMHRDIKCENILLGHQGQVKLADFGLATPLSVQNTSRLGTAKWMAPEVVAESPYTENVDIWSLGITMIEMMDRVPPLYYLESSTEIYREILYGKPPTFNFATPSTAMINILEWILNADADDRPMAKDVLNSIQQFISQDHLKCAKKSDLATLVKEVFPVNR</sequence>
<keyword evidence="5" id="KW-0418">Kinase</keyword>
<feature type="compositionally biased region" description="Low complexity" evidence="9">
    <location>
        <begin position="386"/>
        <end position="404"/>
    </location>
</feature>
<evidence type="ECO:0000256" key="8">
    <source>
        <dbReference type="ARBA" id="ARBA00048679"/>
    </source>
</evidence>
<evidence type="ECO:0000256" key="3">
    <source>
        <dbReference type="ARBA" id="ARBA00022679"/>
    </source>
</evidence>
<reference evidence="11" key="1">
    <citation type="submission" date="2016-04" db="EMBL/GenBank/DDBJ databases">
        <authorList>
            <person name="Evans L.H."/>
            <person name="Alamgir A."/>
            <person name="Owens N."/>
            <person name="Weber N.D."/>
            <person name="Virtaneva K."/>
            <person name="Barbian K."/>
            <person name="Babar A."/>
            <person name="Rosenke K."/>
        </authorList>
    </citation>
    <scope>NUCLEOTIDE SEQUENCE [LARGE SCALE GENOMIC DNA]</scope>
    <source>
        <strain evidence="11">CBS 101.48</strain>
    </source>
</reference>
<evidence type="ECO:0000256" key="1">
    <source>
        <dbReference type="ARBA" id="ARBA00008874"/>
    </source>
</evidence>
<dbReference type="PROSITE" id="PS50011">
    <property type="entry name" value="PROTEIN_KINASE_DOM"/>
    <property type="match status" value="1"/>
</dbReference>
<dbReference type="InterPro" id="IPR050629">
    <property type="entry name" value="STE20/SPS1-PAK"/>
</dbReference>
<feature type="compositionally biased region" description="Low complexity" evidence="9">
    <location>
        <begin position="360"/>
        <end position="377"/>
    </location>
</feature>
<dbReference type="OMA" id="MINILEW"/>
<feature type="compositionally biased region" description="Low complexity" evidence="9">
    <location>
        <begin position="108"/>
        <end position="132"/>
    </location>
</feature>
<feature type="domain" description="Protein kinase" evidence="10">
    <location>
        <begin position="678"/>
        <end position="960"/>
    </location>
</feature>
<name>A0A168R4F8_ABSGL</name>
<dbReference type="STRING" id="4829.A0A168R4F8"/>
<evidence type="ECO:0000256" key="9">
    <source>
        <dbReference type="SAM" id="MobiDB-lite"/>
    </source>
</evidence>
<feature type="region of interest" description="Disordered" evidence="9">
    <location>
        <begin position="1"/>
        <end position="32"/>
    </location>
</feature>
<evidence type="ECO:0000256" key="7">
    <source>
        <dbReference type="ARBA" id="ARBA00047899"/>
    </source>
</evidence>
<evidence type="ECO:0000259" key="10">
    <source>
        <dbReference type="PROSITE" id="PS50011"/>
    </source>
</evidence>
<accession>A0A168R4F8</accession>
<comment type="catalytic activity">
    <reaction evidence="7">
        <text>L-threonyl-[protein] + ATP = O-phospho-L-threonyl-[protein] + ADP + H(+)</text>
        <dbReference type="Rhea" id="RHEA:46608"/>
        <dbReference type="Rhea" id="RHEA-COMP:11060"/>
        <dbReference type="Rhea" id="RHEA-COMP:11605"/>
        <dbReference type="ChEBI" id="CHEBI:15378"/>
        <dbReference type="ChEBI" id="CHEBI:30013"/>
        <dbReference type="ChEBI" id="CHEBI:30616"/>
        <dbReference type="ChEBI" id="CHEBI:61977"/>
        <dbReference type="ChEBI" id="CHEBI:456216"/>
        <dbReference type="EC" id="2.7.11.1"/>
    </reaction>
</comment>
<evidence type="ECO:0000256" key="5">
    <source>
        <dbReference type="ARBA" id="ARBA00022777"/>
    </source>
</evidence>
<dbReference type="SMART" id="SM00220">
    <property type="entry name" value="S_TKc"/>
    <property type="match status" value="1"/>
</dbReference>
<dbReference type="AlphaFoldDB" id="A0A168R4F8"/>
<evidence type="ECO:0000313" key="11">
    <source>
        <dbReference type="EMBL" id="SAM06084.1"/>
    </source>
</evidence>
<comment type="catalytic activity">
    <reaction evidence="8">
        <text>L-seryl-[protein] + ATP = O-phospho-L-seryl-[protein] + ADP + H(+)</text>
        <dbReference type="Rhea" id="RHEA:17989"/>
        <dbReference type="Rhea" id="RHEA-COMP:9863"/>
        <dbReference type="Rhea" id="RHEA-COMP:11604"/>
        <dbReference type="ChEBI" id="CHEBI:15378"/>
        <dbReference type="ChEBI" id="CHEBI:29999"/>
        <dbReference type="ChEBI" id="CHEBI:30616"/>
        <dbReference type="ChEBI" id="CHEBI:83421"/>
        <dbReference type="ChEBI" id="CHEBI:456216"/>
        <dbReference type="EC" id="2.7.11.1"/>
    </reaction>
</comment>
<dbReference type="GO" id="GO:0005524">
    <property type="term" value="F:ATP binding"/>
    <property type="evidence" value="ECO:0007669"/>
    <property type="project" value="UniProtKB-KW"/>
</dbReference>
<keyword evidence="4" id="KW-0547">Nucleotide-binding</keyword>
<feature type="compositionally biased region" description="Polar residues" evidence="9">
    <location>
        <begin position="1"/>
        <end position="20"/>
    </location>
</feature>
<feature type="region of interest" description="Disordered" evidence="9">
    <location>
        <begin position="386"/>
        <end position="405"/>
    </location>
</feature>
<evidence type="ECO:0000313" key="12">
    <source>
        <dbReference type="Proteomes" id="UP000078561"/>
    </source>
</evidence>
<keyword evidence="6" id="KW-0067">ATP-binding</keyword>
<comment type="similarity">
    <text evidence="1">Belongs to the protein kinase superfamily. STE Ser/Thr protein kinase family. STE20 subfamily.</text>
</comment>
<feature type="region of interest" description="Disordered" evidence="9">
    <location>
        <begin position="461"/>
        <end position="488"/>
    </location>
</feature>
<dbReference type="InterPro" id="IPR008271">
    <property type="entry name" value="Ser/Thr_kinase_AS"/>
</dbReference>
<evidence type="ECO:0000256" key="4">
    <source>
        <dbReference type="ARBA" id="ARBA00022741"/>
    </source>
</evidence>
<feature type="region of interest" description="Disordered" evidence="9">
    <location>
        <begin position="424"/>
        <end position="444"/>
    </location>
</feature>
<organism evidence="11">
    <name type="scientific">Absidia glauca</name>
    <name type="common">Pin mould</name>
    <dbReference type="NCBI Taxonomy" id="4829"/>
    <lineage>
        <taxon>Eukaryota</taxon>
        <taxon>Fungi</taxon>
        <taxon>Fungi incertae sedis</taxon>
        <taxon>Mucoromycota</taxon>
        <taxon>Mucoromycotina</taxon>
        <taxon>Mucoromycetes</taxon>
        <taxon>Mucorales</taxon>
        <taxon>Cunninghamellaceae</taxon>
        <taxon>Absidia</taxon>
    </lineage>
</organism>
<feature type="compositionally biased region" description="Polar residues" evidence="9">
    <location>
        <begin position="155"/>
        <end position="174"/>
    </location>
</feature>
<dbReference type="PANTHER" id="PTHR48012">
    <property type="entry name" value="STERILE20-LIKE KINASE, ISOFORM B-RELATED"/>
    <property type="match status" value="1"/>
</dbReference>
<feature type="region of interest" description="Disordered" evidence="9">
    <location>
        <begin position="108"/>
        <end position="186"/>
    </location>
</feature>
<dbReference type="Gene3D" id="1.10.510.10">
    <property type="entry name" value="Transferase(Phosphotransferase) domain 1"/>
    <property type="match status" value="1"/>
</dbReference>
<feature type="compositionally biased region" description="Low complexity" evidence="9">
    <location>
        <begin position="175"/>
        <end position="186"/>
    </location>
</feature>
<feature type="compositionally biased region" description="Pro residues" evidence="9">
    <location>
        <begin position="336"/>
        <end position="359"/>
    </location>
</feature>
<dbReference type="EMBL" id="LT554489">
    <property type="protein sequence ID" value="SAM06084.1"/>
    <property type="molecule type" value="Genomic_DNA"/>
</dbReference>
<keyword evidence="12" id="KW-1185">Reference proteome</keyword>
<feature type="region of interest" description="Disordered" evidence="9">
    <location>
        <begin position="327"/>
        <end position="377"/>
    </location>
</feature>
<dbReference type="Pfam" id="PF00069">
    <property type="entry name" value="Pkinase"/>
    <property type="match status" value="1"/>
</dbReference>
<dbReference type="PROSITE" id="PS00108">
    <property type="entry name" value="PROTEIN_KINASE_ST"/>
    <property type="match status" value="1"/>
</dbReference>
<feature type="region of interest" description="Disordered" evidence="9">
    <location>
        <begin position="536"/>
        <end position="557"/>
    </location>
</feature>
<evidence type="ECO:0000256" key="2">
    <source>
        <dbReference type="ARBA" id="ARBA00022527"/>
    </source>
</evidence>
<feature type="region of interest" description="Disordered" evidence="9">
    <location>
        <begin position="699"/>
        <end position="727"/>
    </location>
</feature>
<proteinExistence type="inferred from homology"/>
<dbReference type="PANTHER" id="PTHR48012:SF10">
    <property type="entry name" value="FI20177P1"/>
    <property type="match status" value="1"/>
</dbReference>
<keyword evidence="3" id="KW-0808">Transferase</keyword>
<feature type="compositionally biased region" description="Polar residues" evidence="9">
    <location>
        <begin position="267"/>
        <end position="278"/>
    </location>
</feature>
<dbReference type="SUPFAM" id="SSF56112">
    <property type="entry name" value="Protein kinase-like (PK-like)"/>
    <property type="match status" value="1"/>
</dbReference>
<evidence type="ECO:0000256" key="6">
    <source>
        <dbReference type="ARBA" id="ARBA00022840"/>
    </source>
</evidence>
<dbReference type="OrthoDB" id="4062651at2759"/>
<gene>
    <name evidence="11" type="primary">ABSGL_11960.1 scaffold 12357</name>
</gene>
<dbReference type="InParanoid" id="A0A168R4F8"/>
<keyword evidence="2" id="KW-0723">Serine/threonine-protein kinase</keyword>
<dbReference type="Gene3D" id="3.30.200.20">
    <property type="entry name" value="Phosphorylase Kinase, domain 1"/>
    <property type="match status" value="1"/>
</dbReference>
<protein>
    <recommendedName>
        <fullName evidence="10">Protein kinase domain-containing protein</fullName>
    </recommendedName>
</protein>
<dbReference type="InterPro" id="IPR011009">
    <property type="entry name" value="Kinase-like_dom_sf"/>
</dbReference>
<dbReference type="GO" id="GO:0004674">
    <property type="term" value="F:protein serine/threonine kinase activity"/>
    <property type="evidence" value="ECO:0007669"/>
    <property type="project" value="UniProtKB-KW"/>
</dbReference>
<dbReference type="Proteomes" id="UP000078561">
    <property type="component" value="Unassembled WGS sequence"/>
</dbReference>